<dbReference type="InterPro" id="IPR000531">
    <property type="entry name" value="Beta-barrel_TonB"/>
</dbReference>
<dbReference type="PROSITE" id="PS52016">
    <property type="entry name" value="TONB_DEPENDENT_REC_3"/>
    <property type="match status" value="1"/>
</dbReference>
<comment type="subcellular location">
    <subcellularLocation>
        <location evidence="1 10">Cell outer membrane</location>
        <topology evidence="1 10">Multi-pass membrane protein</topology>
    </subcellularLocation>
</comment>
<dbReference type="GO" id="GO:0015344">
    <property type="term" value="F:siderophore uptake transmembrane transporter activity"/>
    <property type="evidence" value="ECO:0007669"/>
    <property type="project" value="TreeGrafter"/>
</dbReference>
<dbReference type="AlphaFoldDB" id="A0A6D2C9H0"/>
<dbReference type="InterPro" id="IPR037066">
    <property type="entry name" value="Plug_dom_sf"/>
</dbReference>
<dbReference type="CDD" id="cd01347">
    <property type="entry name" value="ligand_gated_channel"/>
    <property type="match status" value="1"/>
</dbReference>
<evidence type="ECO:0000259" key="12">
    <source>
        <dbReference type="Pfam" id="PF00593"/>
    </source>
</evidence>
<evidence type="ECO:0000256" key="1">
    <source>
        <dbReference type="ARBA" id="ARBA00004571"/>
    </source>
</evidence>
<reference evidence="14 15" key="1">
    <citation type="journal article" date="2014" name="Genome Announc.">
        <title>Draft genome sequences of eight enterohepatic helicobacter species isolated from both laboratory and wild rodents.</title>
        <authorList>
            <person name="Sheh A."/>
            <person name="Shen Z."/>
            <person name="Fox J.G."/>
        </authorList>
    </citation>
    <scope>NUCLEOTIDE SEQUENCE [LARGE SCALE GENOMIC DNA]</scope>
    <source>
        <strain evidence="14 15">Missouri</strain>
    </source>
</reference>
<name>A0A6D2C9H0_9HELI</name>
<dbReference type="GO" id="GO:0009279">
    <property type="term" value="C:cell outer membrane"/>
    <property type="evidence" value="ECO:0007669"/>
    <property type="project" value="UniProtKB-SubCell"/>
</dbReference>
<dbReference type="GO" id="GO:0044718">
    <property type="term" value="P:siderophore transmembrane transport"/>
    <property type="evidence" value="ECO:0007669"/>
    <property type="project" value="TreeGrafter"/>
</dbReference>
<evidence type="ECO:0000256" key="7">
    <source>
        <dbReference type="ARBA" id="ARBA00023077"/>
    </source>
</evidence>
<evidence type="ECO:0000256" key="3">
    <source>
        <dbReference type="ARBA" id="ARBA00022452"/>
    </source>
</evidence>
<keyword evidence="14" id="KW-0675">Receptor</keyword>
<evidence type="ECO:0000256" key="9">
    <source>
        <dbReference type="ARBA" id="ARBA00023237"/>
    </source>
</evidence>
<keyword evidence="2 10" id="KW-0813">Transport</keyword>
<evidence type="ECO:0000313" key="15">
    <source>
        <dbReference type="Proteomes" id="UP000029870"/>
    </source>
</evidence>
<dbReference type="PANTHER" id="PTHR30069:SF53">
    <property type="entry name" value="COLICIN I RECEPTOR-RELATED"/>
    <property type="match status" value="1"/>
</dbReference>
<dbReference type="SUPFAM" id="SSF56935">
    <property type="entry name" value="Porins"/>
    <property type="match status" value="1"/>
</dbReference>
<dbReference type="Proteomes" id="UP000029870">
    <property type="component" value="Unassembled WGS sequence"/>
</dbReference>
<comment type="similarity">
    <text evidence="10 11">Belongs to the TonB-dependent receptor family.</text>
</comment>
<keyword evidence="9 10" id="KW-0998">Cell outer membrane</keyword>
<dbReference type="Gene3D" id="2.170.130.10">
    <property type="entry name" value="TonB-dependent receptor, plug domain"/>
    <property type="match status" value="1"/>
</dbReference>
<organism evidence="14 15">
    <name type="scientific">Helicobacter bilis</name>
    <dbReference type="NCBI Taxonomy" id="37372"/>
    <lineage>
        <taxon>Bacteria</taxon>
        <taxon>Pseudomonadati</taxon>
        <taxon>Campylobacterota</taxon>
        <taxon>Epsilonproteobacteria</taxon>
        <taxon>Campylobacterales</taxon>
        <taxon>Helicobacteraceae</taxon>
        <taxon>Helicobacter</taxon>
    </lineage>
</organism>
<dbReference type="InterPro" id="IPR012910">
    <property type="entry name" value="Plug_dom"/>
</dbReference>
<proteinExistence type="inferred from homology"/>
<protein>
    <submittedName>
        <fullName evidence="14">TonB-dependent receptor</fullName>
    </submittedName>
</protein>
<dbReference type="EMBL" id="JRPH02000020">
    <property type="protein sequence ID" value="TLE04059.1"/>
    <property type="molecule type" value="Genomic_DNA"/>
</dbReference>
<evidence type="ECO:0000256" key="11">
    <source>
        <dbReference type="RuleBase" id="RU003357"/>
    </source>
</evidence>
<evidence type="ECO:0000256" key="4">
    <source>
        <dbReference type="ARBA" id="ARBA00022692"/>
    </source>
</evidence>
<dbReference type="Gene3D" id="2.40.170.20">
    <property type="entry name" value="TonB-dependent receptor, beta-barrel domain"/>
    <property type="match status" value="1"/>
</dbReference>
<keyword evidence="5" id="KW-0732">Signal</keyword>
<gene>
    <name evidence="14" type="ORF">LS77_007060</name>
</gene>
<evidence type="ECO:0000256" key="8">
    <source>
        <dbReference type="ARBA" id="ARBA00023136"/>
    </source>
</evidence>
<keyword evidence="6" id="KW-0406">Ion transport</keyword>
<evidence type="ECO:0000256" key="2">
    <source>
        <dbReference type="ARBA" id="ARBA00022448"/>
    </source>
</evidence>
<accession>A0A6D2C9H0</accession>
<keyword evidence="4 10" id="KW-0812">Transmembrane</keyword>
<keyword evidence="7 11" id="KW-0798">TonB box</keyword>
<evidence type="ECO:0000256" key="10">
    <source>
        <dbReference type="PROSITE-ProRule" id="PRU01360"/>
    </source>
</evidence>
<feature type="domain" description="TonB-dependent receptor plug" evidence="13">
    <location>
        <begin position="2"/>
        <end position="93"/>
    </location>
</feature>
<dbReference type="Pfam" id="PF07715">
    <property type="entry name" value="Plug"/>
    <property type="match status" value="1"/>
</dbReference>
<feature type="domain" description="TonB-dependent receptor-like beta-barrel" evidence="12">
    <location>
        <begin position="212"/>
        <end position="603"/>
    </location>
</feature>
<evidence type="ECO:0000259" key="13">
    <source>
        <dbReference type="Pfam" id="PF07715"/>
    </source>
</evidence>
<keyword evidence="8 10" id="KW-0472">Membrane</keyword>
<dbReference type="Pfam" id="PF00593">
    <property type="entry name" value="TonB_dep_Rec_b-barrel"/>
    <property type="match status" value="1"/>
</dbReference>
<evidence type="ECO:0000313" key="14">
    <source>
        <dbReference type="EMBL" id="TLE04059.1"/>
    </source>
</evidence>
<evidence type="ECO:0000256" key="5">
    <source>
        <dbReference type="ARBA" id="ARBA00022729"/>
    </source>
</evidence>
<sequence length="650" mass="74000">MAEVLSGIPGIDIGGGMGRSGNAEISVRGMPSDYTLVLIDGKRQSVSRAINTFNNGYQQIDNGFLPPLNAIERIEIIRGPLSTLYGSDAMGGVINIITKRHINKYGLNLNIETIQNEHRYFGGHYVANMFGVIPIIKDVLGIQLRSRFYYHSPSSIMLSGPIQTTTGDNNNNKNYTLGQIVTSTSDGGIGNTTEGLIFDIGGRILWNLDSQNHIYFDTQFAKQLYDNSKEQWGPHTSVVSDYIIMRNNSILAHEGKYHNWSMQNSIQLNQAYNDGRLNSLTTPPTPRDIQGRDVILESRAFMDLAFNNTLSVGMQYWYAYMQDLIGNPSTFSQHTISLFAENEWEARDNLKLTFTLREDYNSRFSFHTTPKAYIVYEPLQDWLTIKWGIASGYKAPYLNELVDGAIGLGNQGSRVTIGNPNLKPETSLSQELTLLSDNDYVEMGATYFYTFFWDKITNVSYTKDSQICTHAYSNACARRENVDKSSIQGLELFLSMKPIYNIAFDMNYTFTHSNQLSGSMQGYPLENTLTHLFHSKLSWDYKNLHVYMRTEAQAGRFRGLDPSKNPVRYSILGNYYKPFFLMHLGGLYRFNKNLKVGFAIYNLFDINFIDFRHADFYPNASTKKGLLYFFNMYSVIQEGRRYYASLNIDF</sequence>
<dbReference type="InterPro" id="IPR036942">
    <property type="entry name" value="Beta-barrel_TonB_sf"/>
</dbReference>
<keyword evidence="3 10" id="KW-1134">Transmembrane beta strand</keyword>
<dbReference type="InterPro" id="IPR039426">
    <property type="entry name" value="TonB-dep_rcpt-like"/>
</dbReference>
<dbReference type="PANTHER" id="PTHR30069">
    <property type="entry name" value="TONB-DEPENDENT OUTER MEMBRANE RECEPTOR"/>
    <property type="match status" value="1"/>
</dbReference>
<evidence type="ECO:0000256" key="6">
    <source>
        <dbReference type="ARBA" id="ARBA00023065"/>
    </source>
</evidence>
<comment type="caution">
    <text evidence="14">The sequence shown here is derived from an EMBL/GenBank/DDBJ whole genome shotgun (WGS) entry which is preliminary data.</text>
</comment>